<dbReference type="EMBL" id="CP003283">
    <property type="protein sequence ID" value="AFL96483.1"/>
    <property type="molecule type" value="Genomic_DNA"/>
</dbReference>
<accession>I3ZXP9</accession>
<protein>
    <submittedName>
        <fullName evidence="1">Uncharacterized protein</fullName>
    </submittedName>
</protein>
<dbReference type="Proteomes" id="UP000006051">
    <property type="component" value="Chromosome"/>
</dbReference>
<name>I3ZXP9_ORNRL</name>
<dbReference type="HOGENOM" id="CLU_1720692_0_0_10"/>
<sequence length="149" mass="17550">MILNIGEVRELYIASDKFGIFDENNLKDLDYNKWRDYVNASDLFTWFENTEDGQEILSKIDTIPDDFKESFLSLFDYTSCYRDWNDSKSIYNIGVIFHKELKRITISFEKKVTISDLKLFLEMANYLDALLLVDGTKIIDEKVIAELQM</sequence>
<organism evidence="1 2">
    <name type="scientific">Ornithobacterium rhinotracheale (strain ATCC 51463 / DSM 15997 / CCUG 23171 / CIP 104009 / LMG 9086)</name>
    <dbReference type="NCBI Taxonomy" id="867902"/>
    <lineage>
        <taxon>Bacteria</taxon>
        <taxon>Pseudomonadati</taxon>
        <taxon>Bacteroidota</taxon>
        <taxon>Flavobacteriia</taxon>
        <taxon>Flavobacteriales</taxon>
        <taxon>Weeksellaceae</taxon>
        <taxon>Ornithobacterium</taxon>
    </lineage>
</organism>
<dbReference type="eggNOG" id="ENOG50334T7">
    <property type="taxonomic scope" value="Bacteria"/>
</dbReference>
<proteinExistence type="predicted"/>
<dbReference type="GeneID" id="71568539"/>
<evidence type="ECO:0000313" key="2">
    <source>
        <dbReference type="Proteomes" id="UP000006051"/>
    </source>
</evidence>
<dbReference type="RefSeq" id="WP_014790113.1">
    <property type="nucleotide sequence ID" value="NC_018016.1"/>
</dbReference>
<reference evidence="1 2" key="1">
    <citation type="submission" date="2012-06" db="EMBL/GenBank/DDBJ databases">
        <title>The complete genome of Ornithobacterium rhinotracheale DSM 15997.</title>
        <authorList>
            <consortium name="US DOE Joint Genome Institute (JGI-PGF)"/>
            <person name="Lucas S."/>
            <person name="Copeland A."/>
            <person name="Lapidus A."/>
            <person name="Goodwin L."/>
            <person name="Pitluck S."/>
            <person name="Peters L."/>
            <person name="Mikhailova N."/>
            <person name="Teshima H."/>
            <person name="Kyrpides N."/>
            <person name="Mavromatis K."/>
            <person name="Pagani I."/>
            <person name="Ivanova N."/>
            <person name="Ovchinnikova G."/>
            <person name="Zeytun A."/>
            <person name="Detter J.C."/>
            <person name="Han C."/>
            <person name="Land M."/>
            <person name="Hauser L."/>
            <person name="Markowitz V."/>
            <person name="Cheng J.-F."/>
            <person name="Hugenholtz P."/>
            <person name="Woyke T."/>
            <person name="Wu D."/>
            <person name="Lang E."/>
            <person name="Kopitz M."/>
            <person name="Brambilla E."/>
            <person name="Klenk H.-P."/>
            <person name="Eisen J.A."/>
        </authorList>
    </citation>
    <scope>NUCLEOTIDE SEQUENCE [LARGE SCALE GENOMIC DNA]</scope>
    <source>
        <strain evidence="2">ATCC 51463 / DSM 15997 / CCUG 23171 / LMG 9086</strain>
    </source>
</reference>
<dbReference type="STRING" id="867902.Ornrh_0261"/>
<gene>
    <name evidence="1" type="ordered locus">Ornrh_0261</name>
</gene>
<dbReference type="KEGG" id="orh:Ornrh_0261"/>
<evidence type="ECO:0000313" key="1">
    <source>
        <dbReference type="EMBL" id="AFL96483.1"/>
    </source>
</evidence>
<dbReference type="AlphaFoldDB" id="I3ZXP9"/>
<keyword evidence="2" id="KW-1185">Reference proteome</keyword>